<proteinExistence type="predicted"/>
<accession>A0A6C0BI71</accession>
<dbReference type="EMBL" id="MN739161">
    <property type="protein sequence ID" value="QHS91431.1"/>
    <property type="molecule type" value="Genomic_DNA"/>
</dbReference>
<reference evidence="1" key="1">
    <citation type="journal article" date="2020" name="Nature">
        <title>Giant virus diversity and host interactions through global metagenomics.</title>
        <authorList>
            <person name="Schulz F."/>
            <person name="Roux S."/>
            <person name="Paez-Espino D."/>
            <person name="Jungbluth S."/>
            <person name="Walsh D.A."/>
            <person name="Denef V.J."/>
            <person name="McMahon K.D."/>
            <person name="Konstantinidis K.T."/>
            <person name="Eloe-Fadrosh E.A."/>
            <person name="Kyrpides N.C."/>
            <person name="Woyke T."/>
        </authorList>
    </citation>
    <scope>NUCLEOTIDE SEQUENCE</scope>
    <source>
        <strain evidence="1">GVMAG-M-3300013004-44</strain>
    </source>
</reference>
<protein>
    <submittedName>
        <fullName evidence="1">Uncharacterized protein</fullName>
    </submittedName>
</protein>
<evidence type="ECO:0000313" key="1">
    <source>
        <dbReference type="EMBL" id="QHS91431.1"/>
    </source>
</evidence>
<name>A0A6C0BI71_9ZZZZ</name>
<sequence>MSVPNFFQTTHLKPITYEPYNRKLRLWLSLFPSPRQSIVFLYTTPNYSVVTLRKHLVTTQSDTAVTLNSYIKAIMAAQVANPTLFQYIPSSKMESCDARWRELRQSTYAEAFAYRLQAQPSPLQSLHSGVHLTFQDLVHKRESLPDGSFHKLLLGFYTHLPPVRADYFATQILAFGEIPTSPNYIYHDATRSYLVLTDFKTSHIYKEITHDLPLPLHSQLILSLSLQPRTFLFVNKFHEPFNRYTFSHWANQQLETIFKKGLTLTMLRHMFISTIDFNNSTPEQLQTIGNQMGHHISQQLLYKWKSQGTEDAQDKSSEDSDS</sequence>
<organism evidence="1">
    <name type="scientific">viral metagenome</name>
    <dbReference type="NCBI Taxonomy" id="1070528"/>
    <lineage>
        <taxon>unclassified sequences</taxon>
        <taxon>metagenomes</taxon>
        <taxon>organismal metagenomes</taxon>
    </lineage>
</organism>
<dbReference type="AlphaFoldDB" id="A0A6C0BI71"/>